<dbReference type="PANTHER" id="PTHR43213:SF5">
    <property type="entry name" value="BIFUNCTIONAL DTTP_UTP PYROPHOSPHATASE_METHYLTRANSFERASE PROTEIN-RELATED"/>
    <property type="match status" value="1"/>
</dbReference>
<evidence type="ECO:0000313" key="5">
    <source>
        <dbReference type="Proteomes" id="UP000192486"/>
    </source>
</evidence>
<evidence type="ECO:0000256" key="2">
    <source>
        <dbReference type="ARBA" id="ARBA00022801"/>
    </source>
</evidence>
<dbReference type="HAMAP" id="MF_00528">
    <property type="entry name" value="Maf"/>
    <property type="match status" value="1"/>
</dbReference>
<feature type="site" description="Important for substrate specificity" evidence="3">
    <location>
        <position position="157"/>
    </location>
</feature>
<dbReference type="PIRSF" id="PIRSF006305">
    <property type="entry name" value="Maf"/>
    <property type="match status" value="1"/>
</dbReference>
<dbReference type="InterPro" id="IPR029001">
    <property type="entry name" value="ITPase-like_fam"/>
</dbReference>
<accession>A0ABN4YMY0</accession>
<dbReference type="Gene3D" id="3.90.950.10">
    <property type="match status" value="1"/>
</dbReference>
<comment type="catalytic activity">
    <reaction evidence="3">
        <text>dTTP + H2O = dTMP + diphosphate + H(+)</text>
        <dbReference type="Rhea" id="RHEA:28534"/>
        <dbReference type="ChEBI" id="CHEBI:15377"/>
        <dbReference type="ChEBI" id="CHEBI:15378"/>
        <dbReference type="ChEBI" id="CHEBI:33019"/>
        <dbReference type="ChEBI" id="CHEBI:37568"/>
        <dbReference type="ChEBI" id="CHEBI:63528"/>
        <dbReference type="EC" id="3.6.1.9"/>
    </reaction>
</comment>
<comment type="subcellular location">
    <subcellularLocation>
        <location evidence="3">Cytoplasm</location>
    </subcellularLocation>
</comment>
<dbReference type="RefSeq" id="WP_029053687.1">
    <property type="nucleotide sequence ID" value="NZ_CP015108.1"/>
</dbReference>
<evidence type="ECO:0000256" key="1">
    <source>
        <dbReference type="ARBA" id="ARBA00001968"/>
    </source>
</evidence>
<comment type="catalytic activity">
    <reaction evidence="3">
        <text>UTP + H2O = UMP + diphosphate + H(+)</text>
        <dbReference type="Rhea" id="RHEA:29395"/>
        <dbReference type="ChEBI" id="CHEBI:15377"/>
        <dbReference type="ChEBI" id="CHEBI:15378"/>
        <dbReference type="ChEBI" id="CHEBI:33019"/>
        <dbReference type="ChEBI" id="CHEBI:46398"/>
        <dbReference type="ChEBI" id="CHEBI:57865"/>
        <dbReference type="EC" id="3.6.1.9"/>
    </reaction>
</comment>
<comment type="similarity">
    <text evidence="3">Belongs to the Maf family. YhdE subfamily.</text>
</comment>
<dbReference type="PANTHER" id="PTHR43213">
    <property type="entry name" value="BIFUNCTIONAL DTTP/UTP PYROPHOSPHATASE/METHYLTRANSFERASE PROTEIN-RELATED"/>
    <property type="match status" value="1"/>
</dbReference>
<dbReference type="EC" id="3.6.1.9" evidence="3"/>
<comment type="caution">
    <text evidence="3">Lacks conserved residue(s) required for the propagation of feature annotation.</text>
</comment>
<comment type="function">
    <text evidence="3">Nucleoside triphosphate pyrophosphatase that hydrolyzes dTTP and UTP. May have a dual role in cell division arrest and in preventing the incorporation of modified nucleotides into cellular nucleic acids.</text>
</comment>
<dbReference type="InterPro" id="IPR003697">
    <property type="entry name" value="Maf-like"/>
</dbReference>
<keyword evidence="2 3" id="KW-0378">Hydrolase</keyword>
<keyword evidence="3" id="KW-0546">Nucleotide metabolism</keyword>
<evidence type="ECO:0000313" key="4">
    <source>
        <dbReference type="EMBL" id="ARF13092.1"/>
    </source>
</evidence>
<dbReference type="NCBIfam" id="TIGR00172">
    <property type="entry name" value="maf"/>
    <property type="match status" value="1"/>
</dbReference>
<reference evidence="4 5" key="1">
    <citation type="submission" date="2016-04" db="EMBL/GenBank/DDBJ databases">
        <title>Comparative Genomics and Epigenetics of Sporosarcina ureae.</title>
        <authorList>
            <person name="Oliver A.S."/>
            <person name="Cooper K.K."/>
        </authorList>
    </citation>
    <scope>NUCLEOTIDE SEQUENCE [LARGE SCALE GENOMIC DNA]</scope>
    <source>
        <strain evidence="4 5">S204</strain>
    </source>
</reference>
<dbReference type="Pfam" id="PF02545">
    <property type="entry name" value="Maf"/>
    <property type="match status" value="1"/>
</dbReference>
<feature type="active site" description="Proton acceptor" evidence="3">
    <location>
        <position position="74"/>
    </location>
</feature>
<organism evidence="4 5">
    <name type="scientific">Sporosarcina ureae</name>
    <dbReference type="NCBI Taxonomy" id="1571"/>
    <lineage>
        <taxon>Bacteria</taxon>
        <taxon>Bacillati</taxon>
        <taxon>Bacillota</taxon>
        <taxon>Bacilli</taxon>
        <taxon>Bacillales</taxon>
        <taxon>Caryophanaceae</taxon>
        <taxon>Sporosarcina</taxon>
    </lineage>
</organism>
<protein>
    <recommendedName>
        <fullName evidence="3">dTTP/UTP pyrophosphatase</fullName>
        <shortName evidence="3">dTTPase/UTPase</shortName>
        <ecNumber evidence="3">3.6.1.9</ecNumber>
    </recommendedName>
    <alternativeName>
        <fullName evidence="3">Nucleoside triphosphate pyrophosphatase</fullName>
    </alternativeName>
    <alternativeName>
        <fullName evidence="3">Nucleotide pyrophosphatase</fullName>
        <shortName evidence="3">Nucleotide PPase</shortName>
    </alternativeName>
</protein>
<name>A0ABN4YMY0_SPOUR</name>
<feature type="site" description="Important for substrate specificity" evidence="3">
    <location>
        <position position="17"/>
    </location>
</feature>
<evidence type="ECO:0000256" key="3">
    <source>
        <dbReference type="HAMAP-Rule" id="MF_00528"/>
    </source>
</evidence>
<dbReference type="CDD" id="cd00555">
    <property type="entry name" value="Maf"/>
    <property type="match status" value="1"/>
</dbReference>
<dbReference type="SUPFAM" id="SSF52972">
    <property type="entry name" value="ITPase-like"/>
    <property type="match status" value="1"/>
</dbReference>
<proteinExistence type="inferred from homology"/>
<gene>
    <name evidence="4" type="ORF">SporoS204_02195</name>
</gene>
<dbReference type="Proteomes" id="UP000192486">
    <property type="component" value="Chromosome"/>
</dbReference>
<keyword evidence="5" id="KW-1185">Reference proteome</keyword>
<feature type="site" description="Important for substrate specificity" evidence="3">
    <location>
        <position position="75"/>
    </location>
</feature>
<keyword evidence="3" id="KW-0963">Cytoplasm</keyword>
<comment type="cofactor">
    <cofactor evidence="1 3">
        <name>a divalent metal cation</name>
        <dbReference type="ChEBI" id="CHEBI:60240"/>
    </cofactor>
</comment>
<sequence length="199" mass="21765">MKFISLKPIVLASSSPRRKELLQLAGINFSVRPSDVDEDVPFTPEEPYEYAVRLSERKALAVFESEEEIIIAADTIVVKDGKVFPKPEDDAQAIDFLMELSGELHEVITGVTILANGKTIQFAGLSQVKFRKLDEELVSAYVKSGDASDKAGAYGIQTQGMLFVENMVGDYQNIVGLPVSDLVNRMRQEGLLILEGGGA</sequence>
<dbReference type="EMBL" id="CP015108">
    <property type="protein sequence ID" value="ARF13092.1"/>
    <property type="molecule type" value="Genomic_DNA"/>
</dbReference>